<protein>
    <submittedName>
        <fullName evidence="1">Putative rho protein</fullName>
    </submittedName>
</protein>
<proteinExistence type="predicted"/>
<dbReference type="AlphaFoldDB" id="A0A8H6YME5"/>
<organism evidence="1 2">
    <name type="scientific">Mycena venus</name>
    <dbReference type="NCBI Taxonomy" id="2733690"/>
    <lineage>
        <taxon>Eukaryota</taxon>
        <taxon>Fungi</taxon>
        <taxon>Dikarya</taxon>
        <taxon>Basidiomycota</taxon>
        <taxon>Agaricomycotina</taxon>
        <taxon>Agaricomycetes</taxon>
        <taxon>Agaricomycetidae</taxon>
        <taxon>Agaricales</taxon>
        <taxon>Marasmiineae</taxon>
        <taxon>Mycenaceae</taxon>
        <taxon>Mycena</taxon>
    </lineage>
</organism>
<gene>
    <name evidence="1" type="ORF">MVEN_00513200</name>
</gene>
<evidence type="ECO:0000313" key="1">
    <source>
        <dbReference type="EMBL" id="KAF7361697.1"/>
    </source>
</evidence>
<dbReference type="Proteomes" id="UP000620124">
    <property type="component" value="Unassembled WGS sequence"/>
</dbReference>
<keyword evidence="2" id="KW-1185">Reference proteome</keyword>
<reference evidence="1" key="1">
    <citation type="submission" date="2020-05" db="EMBL/GenBank/DDBJ databases">
        <title>Mycena genomes resolve the evolution of fungal bioluminescence.</title>
        <authorList>
            <person name="Tsai I.J."/>
        </authorList>
    </citation>
    <scope>NUCLEOTIDE SEQUENCE</scope>
    <source>
        <strain evidence="1">CCC161011</strain>
    </source>
</reference>
<accession>A0A8H6YME5</accession>
<comment type="caution">
    <text evidence="1">The sequence shown here is derived from an EMBL/GenBank/DDBJ whole genome shotgun (WGS) entry which is preliminary data.</text>
</comment>
<name>A0A8H6YME5_9AGAR</name>
<sequence length="184" mass="20125">MTTTDIVTAATSFVHSYARATALSSSTTSPAHRTNIPLIAAALGAHYASNTTAYTLGHRQVFESVAAAVPLIASHLENLDRSGLGYSIRMEAHRIEPVSASSALCWITWSIQPREGCGLEGWQWEVVYGYRRAAQLGSEEAGPSKIGGEDEEDRWEKPEGWWEFVVSDNEISGILARVPNFMEI</sequence>
<evidence type="ECO:0000313" key="2">
    <source>
        <dbReference type="Proteomes" id="UP000620124"/>
    </source>
</evidence>
<dbReference type="EMBL" id="JACAZI010000004">
    <property type="protein sequence ID" value="KAF7361697.1"/>
    <property type="molecule type" value="Genomic_DNA"/>
</dbReference>
<dbReference type="OrthoDB" id="3014656at2759"/>